<dbReference type="GO" id="GO:0005829">
    <property type="term" value="C:cytosol"/>
    <property type="evidence" value="ECO:0007669"/>
    <property type="project" value="TreeGrafter"/>
</dbReference>
<reference evidence="2" key="1">
    <citation type="journal article" date="2014" name="Front. Microbiol.">
        <title>High frequency of phylogenetically diverse reductive dehalogenase-homologous genes in deep subseafloor sedimentary metagenomes.</title>
        <authorList>
            <person name="Kawai M."/>
            <person name="Futagami T."/>
            <person name="Toyoda A."/>
            <person name="Takaki Y."/>
            <person name="Nishi S."/>
            <person name="Hori S."/>
            <person name="Arai W."/>
            <person name="Tsubouchi T."/>
            <person name="Morono Y."/>
            <person name="Uchiyama I."/>
            <person name="Ito T."/>
            <person name="Fujiyama A."/>
            <person name="Inagaki F."/>
            <person name="Takami H."/>
        </authorList>
    </citation>
    <scope>NUCLEOTIDE SEQUENCE</scope>
    <source>
        <strain evidence="2">Expedition CK06-06</strain>
    </source>
</reference>
<dbReference type="InterPro" id="IPR027271">
    <property type="entry name" value="Acetolactate_synth/TF_NikR_C"/>
</dbReference>
<dbReference type="InterPro" id="IPR004789">
    <property type="entry name" value="Acetalactate_synth_ssu"/>
</dbReference>
<evidence type="ECO:0000259" key="1">
    <source>
        <dbReference type="Pfam" id="PF10369"/>
    </source>
</evidence>
<name>X1EAG4_9ZZZZ</name>
<dbReference type="GO" id="GO:0003984">
    <property type="term" value="F:acetolactate synthase activity"/>
    <property type="evidence" value="ECO:0007669"/>
    <property type="project" value="TreeGrafter"/>
</dbReference>
<comment type="caution">
    <text evidence="2">The sequence shown here is derived from an EMBL/GenBank/DDBJ whole genome shotgun (WGS) entry which is preliminary data.</text>
</comment>
<dbReference type="GO" id="GO:1990610">
    <property type="term" value="F:acetolactate synthase regulator activity"/>
    <property type="evidence" value="ECO:0007669"/>
    <property type="project" value="InterPro"/>
</dbReference>
<feature type="non-terminal residue" evidence="2">
    <location>
        <position position="1"/>
    </location>
</feature>
<feature type="domain" description="Acetolactate synthase small subunit C-terminal" evidence="1">
    <location>
        <begin position="2"/>
        <end position="52"/>
    </location>
</feature>
<dbReference type="PANTHER" id="PTHR30239">
    <property type="entry name" value="ACETOLACTATE SYNTHASE SMALL SUBUNIT"/>
    <property type="match status" value="1"/>
</dbReference>
<protein>
    <recommendedName>
        <fullName evidence="1">Acetolactate synthase small subunit C-terminal domain-containing protein</fullName>
    </recommendedName>
</protein>
<accession>X1EAG4</accession>
<dbReference type="GO" id="GO:0009097">
    <property type="term" value="P:isoleucine biosynthetic process"/>
    <property type="evidence" value="ECO:0007669"/>
    <property type="project" value="TreeGrafter"/>
</dbReference>
<gene>
    <name evidence="2" type="ORF">S01H4_53197</name>
</gene>
<dbReference type="InterPro" id="IPR019455">
    <property type="entry name" value="Acetolactate_synth_ssu_C"/>
</dbReference>
<organism evidence="2">
    <name type="scientific">marine sediment metagenome</name>
    <dbReference type="NCBI Taxonomy" id="412755"/>
    <lineage>
        <taxon>unclassified sequences</taxon>
        <taxon>metagenomes</taxon>
        <taxon>ecological metagenomes</taxon>
    </lineage>
</organism>
<dbReference type="GO" id="GO:0009099">
    <property type="term" value="P:L-valine biosynthetic process"/>
    <property type="evidence" value="ECO:0007669"/>
    <property type="project" value="TreeGrafter"/>
</dbReference>
<dbReference type="SUPFAM" id="SSF55021">
    <property type="entry name" value="ACT-like"/>
    <property type="match status" value="1"/>
</dbReference>
<dbReference type="AlphaFoldDB" id="X1EAG4"/>
<dbReference type="Pfam" id="PF10369">
    <property type="entry name" value="ALS_ss_C"/>
    <property type="match status" value="1"/>
</dbReference>
<dbReference type="Gene3D" id="3.30.70.1150">
    <property type="entry name" value="ACT-like. Chain A, domain 2"/>
    <property type="match status" value="1"/>
</dbReference>
<dbReference type="PANTHER" id="PTHR30239:SF0">
    <property type="entry name" value="ACETOLACTATE SYNTHASE SMALL SUBUNIT 1, CHLOROPLASTIC"/>
    <property type="match status" value="1"/>
</dbReference>
<dbReference type="EMBL" id="BART01030468">
    <property type="protein sequence ID" value="GAH17360.1"/>
    <property type="molecule type" value="Genomic_DNA"/>
</dbReference>
<proteinExistence type="predicted"/>
<sequence>SVFRANIVDVAKKTLMIEITGNSKKVKALEDLLRPFGILELVRTGKIACTRGGKY</sequence>
<evidence type="ECO:0000313" key="2">
    <source>
        <dbReference type="EMBL" id="GAH17360.1"/>
    </source>
</evidence>
<dbReference type="InterPro" id="IPR045865">
    <property type="entry name" value="ACT-like_dom_sf"/>
</dbReference>